<dbReference type="SUPFAM" id="SSF63748">
    <property type="entry name" value="Tudor/PWWP/MBT"/>
    <property type="match status" value="1"/>
</dbReference>
<accession>A0A0A9XCS4</accession>
<name>A0A0A9XCS4_LYGHE</name>
<proteinExistence type="predicted"/>
<reference evidence="1" key="1">
    <citation type="journal article" date="2014" name="PLoS ONE">
        <title>Transcriptome-Based Identification of ABC Transporters in the Western Tarnished Plant Bug Lygus hesperus.</title>
        <authorList>
            <person name="Hull J.J."/>
            <person name="Chaney K."/>
            <person name="Geib S.M."/>
            <person name="Fabrick J.A."/>
            <person name="Brent C.S."/>
            <person name="Walsh D."/>
            <person name="Lavine L.C."/>
        </authorList>
    </citation>
    <scope>NUCLEOTIDE SEQUENCE</scope>
</reference>
<feature type="non-terminal residue" evidence="1">
    <location>
        <position position="133"/>
    </location>
</feature>
<dbReference type="EMBL" id="GBHO01025082">
    <property type="protein sequence ID" value="JAG18522.1"/>
    <property type="molecule type" value="Transcribed_RNA"/>
</dbReference>
<reference evidence="1" key="2">
    <citation type="submission" date="2014-07" db="EMBL/GenBank/DDBJ databases">
        <authorList>
            <person name="Hull J."/>
        </authorList>
    </citation>
    <scope>NUCLEOTIDE SEQUENCE</scope>
</reference>
<evidence type="ECO:0000313" key="1">
    <source>
        <dbReference type="EMBL" id="JAG18522.1"/>
    </source>
</evidence>
<organism evidence="1">
    <name type="scientific">Lygus hesperus</name>
    <name type="common">Western plant bug</name>
    <dbReference type="NCBI Taxonomy" id="30085"/>
    <lineage>
        <taxon>Eukaryota</taxon>
        <taxon>Metazoa</taxon>
        <taxon>Ecdysozoa</taxon>
        <taxon>Arthropoda</taxon>
        <taxon>Hexapoda</taxon>
        <taxon>Insecta</taxon>
        <taxon>Pterygota</taxon>
        <taxon>Neoptera</taxon>
        <taxon>Paraneoptera</taxon>
        <taxon>Hemiptera</taxon>
        <taxon>Heteroptera</taxon>
        <taxon>Panheteroptera</taxon>
        <taxon>Cimicomorpha</taxon>
        <taxon>Miridae</taxon>
        <taxon>Mirini</taxon>
        <taxon>Lygus</taxon>
    </lineage>
</organism>
<protein>
    <submittedName>
        <fullName evidence="1">Tudor domain-containing protein 7B</fullName>
    </submittedName>
</protein>
<dbReference type="Gene3D" id="2.30.30.140">
    <property type="match status" value="1"/>
</dbReference>
<sequence length="133" mass="15021">FIITIMDNHFEHCTAHVTSLEQDGFLIKIHAQVPSDHGVSGRELLSRVDQISGHLRRVKCCDSINRGQLAFARIEDNFHRVRALGDDVEGRVAVRFIDYGREDVLLLGDIIVVDPPLSDVLTTVRPLAEEFYL</sequence>
<dbReference type="AlphaFoldDB" id="A0A0A9XCS4"/>
<gene>
    <name evidence="1" type="primary">tdrd7b</name>
    <name evidence="1" type="ORF">CM83_104037</name>
</gene>
<feature type="non-terminal residue" evidence="1">
    <location>
        <position position="1"/>
    </location>
</feature>